<reference evidence="2" key="1">
    <citation type="journal article" date="2024" name="Proc. Natl. Acad. Sci. U.S.A.">
        <title>Extraordinary preservation of gene collinearity over three hundred million years revealed in homosporous lycophytes.</title>
        <authorList>
            <person name="Li C."/>
            <person name="Wickell D."/>
            <person name="Kuo L.Y."/>
            <person name="Chen X."/>
            <person name="Nie B."/>
            <person name="Liao X."/>
            <person name="Peng D."/>
            <person name="Ji J."/>
            <person name="Jenkins J."/>
            <person name="Williams M."/>
            <person name="Shu S."/>
            <person name="Plott C."/>
            <person name="Barry K."/>
            <person name="Rajasekar S."/>
            <person name="Grimwood J."/>
            <person name="Han X."/>
            <person name="Sun S."/>
            <person name="Hou Z."/>
            <person name="He W."/>
            <person name="Dai G."/>
            <person name="Sun C."/>
            <person name="Schmutz J."/>
            <person name="Leebens-Mack J.H."/>
            <person name="Li F.W."/>
            <person name="Wang L."/>
        </authorList>
    </citation>
    <scope>NUCLEOTIDE SEQUENCE [LARGE SCALE GENOMIC DNA]</scope>
    <source>
        <strain evidence="2">cv. PW_Plant_1</strain>
    </source>
</reference>
<evidence type="ECO:0000313" key="1">
    <source>
        <dbReference type="EMBL" id="KAJ7555589.1"/>
    </source>
</evidence>
<gene>
    <name evidence="1" type="ORF">O6H91_05G045900</name>
</gene>
<sequence length="612" mass="68053">MWAGIADVVPFLTKEGLLRDKDPNIMSPPSATHASGWNPPSLNVSLDRKAYRPGDTVVATIDISSDVSSQREASFDSRVEDGLVLDNLAVEFKGTEKLDPQWLITPKLPPGSKQRKGERTILDSSLTSVVANVHMERGTSKSYLVRTMLPGVLPPSYRGTAVRYFYYLTVSLNWRHAIAENNGHFKGSYSTLATSAVETRIPLVVWTLPNFSGLTRDELTARDTYGIGGIVPVVPVEVEIQWKEKDIGVNWVRTSDDSPNSEFELASKNKDGAVHGTLKGNLAGFFEHSLSLQSPSRGPVKETTFNRAELVSRMALKRPTTLTTSTSETLLERESHNSNSQHSGTIIGLPHFEKKARFWSNESSSTDSEVVQNDGREGGDKDEPEMSSPLSPGGYIRGKMYNIRIDDEVLVRLSPKNPDSTYYFGDTVAGVITFPHEEGSRRCLEVSTFLELREVLNPTYLHPSRKNSPVITKVVQAEYFEVVADMLQTHFMFSIPLDGPASFVTPTISVQWFLRFEFVATPRNIDWSKYEHPLQIKDRDRGEWTMPIVVHASLPRTHAAGVRRERPLSSLRDFWIQSPKATGWSSTPLASPSPQRDSLALADGESSIDSSM</sequence>
<comment type="caution">
    <text evidence="1">The sequence shown here is derived from an EMBL/GenBank/DDBJ whole genome shotgun (WGS) entry which is preliminary data.</text>
</comment>
<proteinExistence type="predicted"/>
<name>A0ACC2DMY0_DIPCM</name>
<organism evidence="1 2">
    <name type="scientific">Diphasiastrum complanatum</name>
    <name type="common">Issler's clubmoss</name>
    <name type="synonym">Lycopodium complanatum</name>
    <dbReference type="NCBI Taxonomy" id="34168"/>
    <lineage>
        <taxon>Eukaryota</taxon>
        <taxon>Viridiplantae</taxon>
        <taxon>Streptophyta</taxon>
        <taxon>Embryophyta</taxon>
        <taxon>Tracheophyta</taxon>
        <taxon>Lycopodiopsida</taxon>
        <taxon>Lycopodiales</taxon>
        <taxon>Lycopodiaceae</taxon>
        <taxon>Lycopodioideae</taxon>
        <taxon>Diphasiastrum</taxon>
    </lineage>
</organism>
<accession>A0ACC2DMY0</accession>
<keyword evidence="2" id="KW-1185">Reference proteome</keyword>
<protein>
    <submittedName>
        <fullName evidence="1">Uncharacterized protein</fullName>
    </submittedName>
</protein>
<evidence type="ECO:0000313" key="2">
    <source>
        <dbReference type="Proteomes" id="UP001162992"/>
    </source>
</evidence>
<dbReference type="Proteomes" id="UP001162992">
    <property type="component" value="Chromosome 5"/>
</dbReference>
<dbReference type="EMBL" id="CM055096">
    <property type="protein sequence ID" value="KAJ7555589.1"/>
    <property type="molecule type" value="Genomic_DNA"/>
</dbReference>